<organism evidence="2 3">
    <name type="scientific">Gossypium aridum</name>
    <name type="common">American cotton</name>
    <name type="synonym">Erioxylum aridum</name>
    <dbReference type="NCBI Taxonomy" id="34290"/>
    <lineage>
        <taxon>Eukaryota</taxon>
        <taxon>Viridiplantae</taxon>
        <taxon>Streptophyta</taxon>
        <taxon>Embryophyta</taxon>
        <taxon>Tracheophyta</taxon>
        <taxon>Spermatophyta</taxon>
        <taxon>Magnoliopsida</taxon>
        <taxon>eudicotyledons</taxon>
        <taxon>Gunneridae</taxon>
        <taxon>Pentapetalae</taxon>
        <taxon>rosids</taxon>
        <taxon>malvids</taxon>
        <taxon>Malvales</taxon>
        <taxon>Malvaceae</taxon>
        <taxon>Malvoideae</taxon>
        <taxon>Gossypium</taxon>
    </lineage>
</organism>
<dbReference type="EMBL" id="JABFAA010000001">
    <property type="protein sequence ID" value="MBA0674687.1"/>
    <property type="molecule type" value="Genomic_DNA"/>
</dbReference>
<proteinExistence type="predicted"/>
<protein>
    <submittedName>
        <fullName evidence="2">Uncharacterized protein</fullName>
    </submittedName>
</protein>
<keyword evidence="3" id="KW-1185">Reference proteome</keyword>
<evidence type="ECO:0000256" key="1">
    <source>
        <dbReference type="SAM" id="MobiDB-lite"/>
    </source>
</evidence>
<dbReference type="Proteomes" id="UP000593577">
    <property type="component" value="Unassembled WGS sequence"/>
</dbReference>
<evidence type="ECO:0000313" key="2">
    <source>
        <dbReference type="EMBL" id="MBA0674687.1"/>
    </source>
</evidence>
<name>A0A7J8WI19_GOSAI</name>
<feature type="compositionally biased region" description="Polar residues" evidence="1">
    <location>
        <begin position="14"/>
        <end position="27"/>
    </location>
</feature>
<comment type="caution">
    <text evidence="2">The sequence shown here is derived from an EMBL/GenBank/DDBJ whole genome shotgun (WGS) entry which is preliminary data.</text>
</comment>
<sequence>MCCCKVMGGAPTSALPSADSNSESNML</sequence>
<accession>A0A7J8WI19</accession>
<evidence type="ECO:0000313" key="3">
    <source>
        <dbReference type="Proteomes" id="UP000593577"/>
    </source>
</evidence>
<dbReference type="AlphaFoldDB" id="A0A7J8WI19"/>
<gene>
    <name evidence="2" type="ORF">Goari_016270</name>
</gene>
<feature type="region of interest" description="Disordered" evidence="1">
    <location>
        <begin position="1"/>
        <end position="27"/>
    </location>
</feature>
<reference evidence="2 3" key="1">
    <citation type="journal article" date="2019" name="Genome Biol. Evol.">
        <title>Insights into the evolution of the New World diploid cottons (Gossypium, subgenus Houzingenia) based on genome sequencing.</title>
        <authorList>
            <person name="Grover C.E."/>
            <person name="Arick M.A. 2nd"/>
            <person name="Thrash A."/>
            <person name="Conover J.L."/>
            <person name="Sanders W.S."/>
            <person name="Peterson D.G."/>
            <person name="Frelichowski J.E."/>
            <person name="Scheffler J.A."/>
            <person name="Scheffler B.E."/>
            <person name="Wendel J.F."/>
        </authorList>
    </citation>
    <scope>NUCLEOTIDE SEQUENCE [LARGE SCALE GENOMIC DNA]</scope>
    <source>
        <strain evidence="2">185</strain>
        <tissue evidence="2">Leaf</tissue>
    </source>
</reference>